<keyword evidence="3 4" id="KW-0472">Membrane</keyword>
<reference evidence="5" key="5">
    <citation type="journal article" date="2021" name="G3 (Bethesda)">
        <title>Aegilops tauschii genome assembly Aet v5.0 features greater sequence contiguity and improved annotation.</title>
        <authorList>
            <person name="Wang L."/>
            <person name="Zhu T."/>
            <person name="Rodriguez J.C."/>
            <person name="Deal K.R."/>
            <person name="Dubcovsky J."/>
            <person name="McGuire P.E."/>
            <person name="Lux T."/>
            <person name="Spannagl M."/>
            <person name="Mayer K.F.X."/>
            <person name="Baldrich P."/>
            <person name="Meyers B.C."/>
            <person name="Huo N."/>
            <person name="Gu Y.Q."/>
            <person name="Zhou H."/>
            <person name="Devos K.M."/>
            <person name="Bennetzen J.L."/>
            <person name="Unver T."/>
            <person name="Budak H."/>
            <person name="Gulick P.J."/>
            <person name="Galiba G."/>
            <person name="Kalapos B."/>
            <person name="Nelson D.R."/>
            <person name="Li P."/>
            <person name="You F.M."/>
            <person name="Luo M.C."/>
            <person name="Dvorak J."/>
        </authorList>
    </citation>
    <scope>NUCLEOTIDE SEQUENCE [LARGE SCALE GENOMIC DNA]</scope>
    <source>
        <strain evidence="5">cv. AL8/78</strain>
    </source>
</reference>
<protein>
    <recommendedName>
        <fullName evidence="7">WAT1-related protein</fullName>
    </recommendedName>
</protein>
<dbReference type="AlphaFoldDB" id="A0A453DJH6"/>
<organism evidence="5 6">
    <name type="scientific">Aegilops tauschii subsp. strangulata</name>
    <name type="common">Goatgrass</name>
    <dbReference type="NCBI Taxonomy" id="200361"/>
    <lineage>
        <taxon>Eukaryota</taxon>
        <taxon>Viridiplantae</taxon>
        <taxon>Streptophyta</taxon>
        <taxon>Embryophyta</taxon>
        <taxon>Tracheophyta</taxon>
        <taxon>Spermatophyta</taxon>
        <taxon>Magnoliopsida</taxon>
        <taxon>Liliopsida</taxon>
        <taxon>Poales</taxon>
        <taxon>Poaceae</taxon>
        <taxon>BOP clade</taxon>
        <taxon>Pooideae</taxon>
        <taxon>Triticodae</taxon>
        <taxon>Triticeae</taxon>
        <taxon>Triticinae</taxon>
        <taxon>Aegilops</taxon>
    </lineage>
</organism>
<evidence type="ECO:0000313" key="5">
    <source>
        <dbReference type="EnsemblPlants" id="AET2Gv21271200.2"/>
    </source>
</evidence>
<keyword evidence="2 4" id="KW-1133">Transmembrane helix</keyword>
<evidence type="ECO:0008006" key="7">
    <source>
        <dbReference type="Google" id="ProtNLM"/>
    </source>
</evidence>
<evidence type="ECO:0000313" key="6">
    <source>
        <dbReference type="Proteomes" id="UP000015105"/>
    </source>
</evidence>
<dbReference type="PANTHER" id="PTHR31218">
    <property type="entry name" value="WAT1-RELATED PROTEIN"/>
    <property type="match status" value="1"/>
</dbReference>
<evidence type="ECO:0000256" key="3">
    <source>
        <dbReference type="ARBA" id="ARBA00023136"/>
    </source>
</evidence>
<feature type="transmembrane region" description="Helical" evidence="4">
    <location>
        <begin position="6"/>
        <end position="27"/>
    </location>
</feature>
<reference evidence="6" key="1">
    <citation type="journal article" date="2014" name="Science">
        <title>Ancient hybridizations among the ancestral genomes of bread wheat.</title>
        <authorList>
            <consortium name="International Wheat Genome Sequencing Consortium,"/>
            <person name="Marcussen T."/>
            <person name="Sandve S.R."/>
            <person name="Heier L."/>
            <person name="Spannagl M."/>
            <person name="Pfeifer M."/>
            <person name="Jakobsen K.S."/>
            <person name="Wulff B.B."/>
            <person name="Steuernagel B."/>
            <person name="Mayer K.F."/>
            <person name="Olsen O.A."/>
        </authorList>
    </citation>
    <scope>NUCLEOTIDE SEQUENCE [LARGE SCALE GENOMIC DNA]</scope>
    <source>
        <strain evidence="6">cv. AL8/78</strain>
    </source>
</reference>
<proteinExistence type="predicted"/>
<evidence type="ECO:0000256" key="1">
    <source>
        <dbReference type="ARBA" id="ARBA00022692"/>
    </source>
</evidence>
<name>A0A453DJH6_AEGTS</name>
<feature type="transmembrane region" description="Helical" evidence="4">
    <location>
        <begin position="39"/>
        <end position="59"/>
    </location>
</feature>
<keyword evidence="6" id="KW-1185">Reference proteome</keyword>
<dbReference type="InterPro" id="IPR030184">
    <property type="entry name" value="WAT1-related"/>
</dbReference>
<dbReference type="EnsemblPlants" id="AET2Gv21271200.2">
    <property type="protein sequence ID" value="AET2Gv21271200.2"/>
    <property type="gene ID" value="AET2Gv21271200"/>
</dbReference>
<evidence type="ECO:0000256" key="2">
    <source>
        <dbReference type="ARBA" id="ARBA00022989"/>
    </source>
</evidence>
<dbReference type="Proteomes" id="UP000015105">
    <property type="component" value="Chromosome 2D"/>
</dbReference>
<sequence>MGVMDGMKPVAAMVVVQFVFAGVNIFYKLAVSDGMDMRVLVAYRFLFASAVLSPIAYFVERYPT</sequence>
<dbReference type="Gramene" id="AET2Gv21271200.2">
    <property type="protein sequence ID" value="AET2Gv21271200.2"/>
    <property type="gene ID" value="AET2Gv21271200"/>
</dbReference>
<reference evidence="5" key="4">
    <citation type="submission" date="2019-03" db="UniProtKB">
        <authorList>
            <consortium name="EnsemblPlants"/>
        </authorList>
    </citation>
    <scope>IDENTIFICATION</scope>
</reference>
<accession>A0A453DJH6</accession>
<reference evidence="5" key="3">
    <citation type="journal article" date="2017" name="Nature">
        <title>Genome sequence of the progenitor of the wheat D genome Aegilops tauschii.</title>
        <authorList>
            <person name="Luo M.C."/>
            <person name="Gu Y.Q."/>
            <person name="Puiu D."/>
            <person name="Wang H."/>
            <person name="Twardziok S.O."/>
            <person name="Deal K.R."/>
            <person name="Huo N."/>
            <person name="Zhu T."/>
            <person name="Wang L."/>
            <person name="Wang Y."/>
            <person name="McGuire P.E."/>
            <person name="Liu S."/>
            <person name="Long H."/>
            <person name="Ramasamy R.K."/>
            <person name="Rodriguez J.C."/>
            <person name="Van S.L."/>
            <person name="Yuan L."/>
            <person name="Wang Z."/>
            <person name="Xia Z."/>
            <person name="Xiao L."/>
            <person name="Anderson O.D."/>
            <person name="Ouyang S."/>
            <person name="Liang Y."/>
            <person name="Zimin A.V."/>
            <person name="Pertea G."/>
            <person name="Qi P."/>
            <person name="Bennetzen J.L."/>
            <person name="Dai X."/>
            <person name="Dawson M.W."/>
            <person name="Muller H.G."/>
            <person name="Kugler K."/>
            <person name="Rivarola-Duarte L."/>
            <person name="Spannagl M."/>
            <person name="Mayer K.F.X."/>
            <person name="Lu F.H."/>
            <person name="Bevan M.W."/>
            <person name="Leroy P."/>
            <person name="Li P."/>
            <person name="You F.M."/>
            <person name="Sun Q."/>
            <person name="Liu Z."/>
            <person name="Lyons E."/>
            <person name="Wicker T."/>
            <person name="Salzberg S.L."/>
            <person name="Devos K.M."/>
            <person name="Dvorak J."/>
        </authorList>
    </citation>
    <scope>NUCLEOTIDE SEQUENCE [LARGE SCALE GENOMIC DNA]</scope>
    <source>
        <strain evidence="5">cv. AL8/78</strain>
    </source>
</reference>
<keyword evidence="1 4" id="KW-0812">Transmembrane</keyword>
<dbReference type="GO" id="GO:0022857">
    <property type="term" value="F:transmembrane transporter activity"/>
    <property type="evidence" value="ECO:0007669"/>
    <property type="project" value="InterPro"/>
</dbReference>
<evidence type="ECO:0000256" key="4">
    <source>
        <dbReference type="SAM" id="Phobius"/>
    </source>
</evidence>
<dbReference type="GO" id="GO:0016020">
    <property type="term" value="C:membrane"/>
    <property type="evidence" value="ECO:0007669"/>
    <property type="project" value="InterPro"/>
</dbReference>
<reference evidence="6" key="2">
    <citation type="journal article" date="2017" name="Nat. Plants">
        <title>The Aegilops tauschii genome reveals multiple impacts of transposons.</title>
        <authorList>
            <person name="Zhao G."/>
            <person name="Zou C."/>
            <person name="Li K."/>
            <person name="Wang K."/>
            <person name="Li T."/>
            <person name="Gao L."/>
            <person name="Zhang X."/>
            <person name="Wang H."/>
            <person name="Yang Z."/>
            <person name="Liu X."/>
            <person name="Jiang W."/>
            <person name="Mao L."/>
            <person name="Kong X."/>
            <person name="Jiao Y."/>
            <person name="Jia J."/>
        </authorList>
    </citation>
    <scope>NUCLEOTIDE SEQUENCE [LARGE SCALE GENOMIC DNA]</scope>
    <source>
        <strain evidence="6">cv. AL8/78</strain>
    </source>
</reference>